<evidence type="ECO:0000313" key="2">
    <source>
        <dbReference type="Proteomes" id="UP000824782"/>
    </source>
</evidence>
<reference evidence="1" key="1">
    <citation type="thesis" date="2020" institute="ProQuest LLC" country="789 East Eisenhower Parkway, Ann Arbor, MI, USA">
        <title>Comparative Genomics and Chromosome Evolution.</title>
        <authorList>
            <person name="Mudd A.B."/>
        </authorList>
    </citation>
    <scope>NUCLEOTIDE SEQUENCE</scope>
    <source>
        <strain evidence="1">237g6f4</strain>
        <tissue evidence="1">Blood</tissue>
    </source>
</reference>
<comment type="caution">
    <text evidence="1">The sequence shown here is derived from an EMBL/GenBank/DDBJ whole genome shotgun (WGS) entry which is preliminary data.</text>
</comment>
<sequence>MCLCEGTCAHAGPCLCFIISPNPSLFASSRTPPLSKGRLCSSHLQRGRWKSANSYCCRLHSCCKGLPFRWLVPGPSQPSVVAGCW</sequence>
<name>A0AAV7C4Q6_ENGPU</name>
<accession>A0AAV7C4Q6</accession>
<gene>
    <name evidence="1" type="ORF">GDO81_011097</name>
</gene>
<dbReference type="EMBL" id="WNYA01000004">
    <property type="protein sequence ID" value="KAG8579924.1"/>
    <property type="molecule type" value="Genomic_DNA"/>
</dbReference>
<protein>
    <recommendedName>
        <fullName evidence="3">Secreted protein</fullName>
    </recommendedName>
</protein>
<dbReference type="Proteomes" id="UP000824782">
    <property type="component" value="Unassembled WGS sequence"/>
</dbReference>
<evidence type="ECO:0008006" key="3">
    <source>
        <dbReference type="Google" id="ProtNLM"/>
    </source>
</evidence>
<keyword evidence="2" id="KW-1185">Reference proteome</keyword>
<proteinExistence type="predicted"/>
<organism evidence="1 2">
    <name type="scientific">Engystomops pustulosus</name>
    <name type="common">Tungara frog</name>
    <name type="synonym">Physalaemus pustulosus</name>
    <dbReference type="NCBI Taxonomy" id="76066"/>
    <lineage>
        <taxon>Eukaryota</taxon>
        <taxon>Metazoa</taxon>
        <taxon>Chordata</taxon>
        <taxon>Craniata</taxon>
        <taxon>Vertebrata</taxon>
        <taxon>Euteleostomi</taxon>
        <taxon>Amphibia</taxon>
        <taxon>Batrachia</taxon>
        <taxon>Anura</taxon>
        <taxon>Neobatrachia</taxon>
        <taxon>Hyloidea</taxon>
        <taxon>Leptodactylidae</taxon>
        <taxon>Leiuperinae</taxon>
        <taxon>Engystomops</taxon>
    </lineage>
</organism>
<evidence type="ECO:0000313" key="1">
    <source>
        <dbReference type="EMBL" id="KAG8579924.1"/>
    </source>
</evidence>
<dbReference type="AlphaFoldDB" id="A0AAV7C4Q6"/>